<dbReference type="GeneID" id="103497236"/>
<evidence type="ECO:0000313" key="5">
    <source>
        <dbReference type="RefSeq" id="XP_008457571.2"/>
    </source>
</evidence>
<dbReference type="Proteomes" id="UP001652600">
    <property type="component" value="Chromosome 12"/>
</dbReference>
<keyword evidence="1" id="KW-0479">Metal-binding</keyword>
<dbReference type="InParanoid" id="A0A1S3C6H7"/>
<dbReference type="InterPro" id="IPR001841">
    <property type="entry name" value="Znf_RING"/>
</dbReference>
<dbReference type="Gene3D" id="3.30.40.10">
    <property type="entry name" value="Zinc/RING finger domain, C3HC4 (zinc finger)"/>
    <property type="match status" value="1"/>
</dbReference>
<accession>A0A1S3C6H7</accession>
<gene>
    <name evidence="5" type="primary">LOC103497236</name>
</gene>
<evidence type="ECO:0000256" key="1">
    <source>
        <dbReference type="PROSITE-ProRule" id="PRU00175"/>
    </source>
</evidence>
<evidence type="ECO:0000259" key="3">
    <source>
        <dbReference type="PROSITE" id="PS50089"/>
    </source>
</evidence>
<keyword evidence="1" id="KW-0862">Zinc</keyword>
<organism evidence="4 5">
    <name type="scientific">Cucumis melo</name>
    <name type="common">Muskmelon</name>
    <dbReference type="NCBI Taxonomy" id="3656"/>
    <lineage>
        <taxon>Eukaryota</taxon>
        <taxon>Viridiplantae</taxon>
        <taxon>Streptophyta</taxon>
        <taxon>Embryophyta</taxon>
        <taxon>Tracheophyta</taxon>
        <taxon>Spermatophyta</taxon>
        <taxon>Magnoliopsida</taxon>
        <taxon>eudicotyledons</taxon>
        <taxon>Gunneridae</taxon>
        <taxon>Pentapetalae</taxon>
        <taxon>rosids</taxon>
        <taxon>fabids</taxon>
        <taxon>Cucurbitales</taxon>
        <taxon>Cucurbitaceae</taxon>
        <taxon>Benincaseae</taxon>
        <taxon>Cucumis</taxon>
    </lineage>
</organism>
<sequence>MSSPAYIAASPMPMNGIEALFDDYDVVAAICFAIIVYFISFTLYFKTGNNDYQSDQSDVGTVEELPAFRERVVRDQQEIVQIEAMVFSYREAKRSENDDDDDDDDYECVICLNKFEDAQKCRWMKKCGHIFHRSCIDRWLKTERECPLCRTCVCVVVKP</sequence>
<proteinExistence type="predicted"/>
<feature type="transmembrane region" description="Helical" evidence="2">
    <location>
        <begin position="26"/>
        <end position="45"/>
    </location>
</feature>
<dbReference type="SMART" id="SM00184">
    <property type="entry name" value="RING"/>
    <property type="match status" value="1"/>
</dbReference>
<keyword evidence="2" id="KW-0472">Membrane</keyword>
<dbReference type="PANTHER" id="PTHR45676">
    <property type="entry name" value="RING-H2 FINGER PROTEIN ATL51-RELATED"/>
    <property type="match status" value="1"/>
</dbReference>
<dbReference type="RefSeq" id="XP_008457571.2">
    <property type="nucleotide sequence ID" value="XM_008459349.2"/>
</dbReference>
<keyword evidence="4" id="KW-1185">Reference proteome</keyword>
<evidence type="ECO:0000313" key="4">
    <source>
        <dbReference type="Proteomes" id="UP001652600"/>
    </source>
</evidence>
<dbReference type="GO" id="GO:0008270">
    <property type="term" value="F:zinc ion binding"/>
    <property type="evidence" value="ECO:0007669"/>
    <property type="project" value="UniProtKB-KW"/>
</dbReference>
<evidence type="ECO:0000256" key="2">
    <source>
        <dbReference type="SAM" id="Phobius"/>
    </source>
</evidence>
<protein>
    <submittedName>
        <fullName evidence="5">RING-H2 finger protein ATL66-like</fullName>
    </submittedName>
</protein>
<dbReference type="GO" id="GO:0016567">
    <property type="term" value="P:protein ubiquitination"/>
    <property type="evidence" value="ECO:0007669"/>
    <property type="project" value="TreeGrafter"/>
</dbReference>
<dbReference type="AlphaFoldDB" id="A0A1S3C6H7"/>
<dbReference type="eggNOG" id="KOG0800">
    <property type="taxonomic scope" value="Eukaryota"/>
</dbReference>
<feature type="domain" description="RING-type" evidence="3">
    <location>
        <begin position="108"/>
        <end position="150"/>
    </location>
</feature>
<dbReference type="PANTHER" id="PTHR45676:SF41">
    <property type="entry name" value="RING-H2 FINGER PROTEIN ATL66"/>
    <property type="match status" value="1"/>
</dbReference>
<dbReference type="InterPro" id="IPR013083">
    <property type="entry name" value="Znf_RING/FYVE/PHD"/>
</dbReference>
<keyword evidence="2" id="KW-0812">Transmembrane</keyword>
<dbReference type="Gramene" id="MELO3C020635.2.1">
    <property type="protein sequence ID" value="MELO3C020635.2.1"/>
    <property type="gene ID" value="MELO3C020635.2"/>
</dbReference>
<dbReference type="PROSITE" id="PS50089">
    <property type="entry name" value="ZF_RING_2"/>
    <property type="match status" value="1"/>
</dbReference>
<name>A0A1S3C6H7_CUCME</name>
<dbReference type="SUPFAM" id="SSF57850">
    <property type="entry name" value="RING/U-box"/>
    <property type="match status" value="1"/>
</dbReference>
<keyword evidence="1" id="KW-0863">Zinc-finger</keyword>
<reference evidence="5" key="1">
    <citation type="submission" date="2025-08" db="UniProtKB">
        <authorList>
            <consortium name="RefSeq"/>
        </authorList>
    </citation>
    <scope>IDENTIFICATION</scope>
    <source>
        <tissue evidence="5">Stem</tissue>
    </source>
</reference>
<keyword evidence="2" id="KW-1133">Transmembrane helix</keyword>
<dbReference type="KEGG" id="cmo:103497236"/>
<dbReference type="Pfam" id="PF13639">
    <property type="entry name" value="zf-RING_2"/>
    <property type="match status" value="1"/>
</dbReference>